<reference evidence="4" key="2">
    <citation type="journal article" date="2023" name="Int. J. Mol. Sci.">
        <title>De Novo Assembly and Annotation of 11 Diverse Shrub Willow (Salix) Genomes Reveals Novel Gene Organization in Sex-Linked Regions.</title>
        <authorList>
            <person name="Hyden B."/>
            <person name="Feng K."/>
            <person name="Yates T.B."/>
            <person name="Jawdy S."/>
            <person name="Cereghino C."/>
            <person name="Smart L.B."/>
            <person name="Muchero W."/>
        </authorList>
    </citation>
    <scope>NUCLEOTIDE SEQUENCE</scope>
    <source>
        <tissue evidence="4">Shoot tip</tissue>
    </source>
</reference>
<organism evidence="4 5">
    <name type="scientific">Salix suchowensis</name>
    <dbReference type="NCBI Taxonomy" id="1278906"/>
    <lineage>
        <taxon>Eukaryota</taxon>
        <taxon>Viridiplantae</taxon>
        <taxon>Streptophyta</taxon>
        <taxon>Embryophyta</taxon>
        <taxon>Tracheophyta</taxon>
        <taxon>Spermatophyta</taxon>
        <taxon>Magnoliopsida</taxon>
        <taxon>eudicotyledons</taxon>
        <taxon>Gunneridae</taxon>
        <taxon>Pentapetalae</taxon>
        <taxon>rosids</taxon>
        <taxon>fabids</taxon>
        <taxon>Malpighiales</taxon>
        <taxon>Salicaceae</taxon>
        <taxon>Saliceae</taxon>
        <taxon>Salix</taxon>
    </lineage>
</organism>
<evidence type="ECO:0000256" key="1">
    <source>
        <dbReference type="SAM" id="MobiDB-lite"/>
    </source>
</evidence>
<comment type="caution">
    <text evidence="4">The sequence shown here is derived from an EMBL/GenBank/DDBJ whole genome shotgun (WGS) entry which is preliminary data.</text>
</comment>
<dbReference type="Proteomes" id="UP001141253">
    <property type="component" value="Chromosome 13"/>
</dbReference>
<feature type="domain" description="GIL1/IRKI C-terminal" evidence="3">
    <location>
        <begin position="368"/>
        <end position="422"/>
    </location>
</feature>
<dbReference type="EMBL" id="JAPFFI010000015">
    <property type="protein sequence ID" value="KAJ6361059.1"/>
    <property type="molecule type" value="Genomic_DNA"/>
</dbReference>
<evidence type="ECO:0008006" key="6">
    <source>
        <dbReference type="Google" id="ProtNLM"/>
    </source>
</evidence>
<dbReference type="Pfam" id="PF24994">
    <property type="entry name" value="GIL1_IRKI_C"/>
    <property type="match status" value="1"/>
</dbReference>
<proteinExistence type="predicted"/>
<evidence type="ECO:0000259" key="3">
    <source>
        <dbReference type="Pfam" id="PF24994"/>
    </source>
</evidence>
<dbReference type="InterPro" id="IPR056813">
    <property type="entry name" value="GIL1_IRKI_C"/>
</dbReference>
<keyword evidence="5" id="KW-1185">Reference proteome</keyword>
<dbReference type="InterPro" id="IPR006943">
    <property type="entry name" value="DUF641_pln"/>
</dbReference>
<dbReference type="PANTHER" id="PTHR31161">
    <property type="entry name" value="PROTEIN GRAVITROPIC IN THE LIGHT 1"/>
    <property type="match status" value="1"/>
</dbReference>
<reference evidence="4" key="1">
    <citation type="submission" date="2022-10" db="EMBL/GenBank/DDBJ databases">
        <authorList>
            <person name="Hyden B.L."/>
            <person name="Feng K."/>
            <person name="Yates T."/>
            <person name="Jawdy S."/>
            <person name="Smart L.B."/>
            <person name="Muchero W."/>
        </authorList>
    </citation>
    <scope>NUCLEOTIDE SEQUENCE</scope>
    <source>
        <tissue evidence="4">Shoot tip</tissue>
    </source>
</reference>
<dbReference type="InterPro" id="IPR040225">
    <property type="entry name" value="GIL1-like"/>
</dbReference>
<accession>A0ABQ9AZ34</accession>
<gene>
    <name evidence="4" type="ORF">OIU77_004983</name>
</gene>
<dbReference type="Pfam" id="PF04859">
    <property type="entry name" value="DUF641"/>
    <property type="match status" value="1"/>
</dbReference>
<evidence type="ECO:0000313" key="4">
    <source>
        <dbReference type="EMBL" id="KAJ6361059.1"/>
    </source>
</evidence>
<name>A0ABQ9AZ34_9ROSI</name>
<feature type="region of interest" description="Disordered" evidence="1">
    <location>
        <begin position="48"/>
        <end position="68"/>
    </location>
</feature>
<sequence>MEHVTNKLSKPSSNISEMVSKFAKVCKLRSIGVFSNDHHYQHNLIGNNDGLSMGEDSSDATEETEFHGEKIHPQPVVVPMKSNTYVDKDIAELFDTVSALKLAYVQLQEAHIPYDPDNIVSADELVVAQLEALCKSKKAFKEKQFSKTKLDSLKLLEKLKSQDRDKDAEILRLRQELHDLDSGNAVLVEKIKEKSLERRNVRILNVSMFEDTFKRASKAIHDFARPIISLMQASGWDLNLAADSIENGVVYGKRSDKKYAFEAYIARRMFNGMPLRSYDVDDVLRYDDPINSLIDNPKTGFANFCREKYMLAVHPMMEMSFFRNLDQRMFILSGRHPRTPFYQIFARMAKWVWILQGIATSIDPNAQMFSVHRGSEFSDVYLEPVQEEGVVVSKGEQSNFKVEFMVMPGFRIGSTLVKSRAYLSETKHPAGT</sequence>
<feature type="domain" description="DUF641" evidence="2">
    <location>
        <begin position="85"/>
        <end position="187"/>
    </location>
</feature>
<evidence type="ECO:0000313" key="5">
    <source>
        <dbReference type="Proteomes" id="UP001141253"/>
    </source>
</evidence>
<protein>
    <recommendedName>
        <fullName evidence="6">DUF641 domain-containing protein</fullName>
    </recommendedName>
</protein>
<evidence type="ECO:0000259" key="2">
    <source>
        <dbReference type="Pfam" id="PF04859"/>
    </source>
</evidence>